<dbReference type="PANTHER" id="PTHR47356:SF2">
    <property type="entry name" value="FAD-BINDING DOMAIN-CONTAINING PROTEIN-RELATED"/>
    <property type="match status" value="1"/>
</dbReference>
<dbReference type="EMBL" id="JAACFV010000188">
    <property type="protein sequence ID" value="KAF7503252.1"/>
    <property type="molecule type" value="Genomic_DNA"/>
</dbReference>
<dbReference type="OrthoDB" id="10029326at2759"/>
<evidence type="ECO:0000313" key="7">
    <source>
        <dbReference type="Proteomes" id="UP000606974"/>
    </source>
</evidence>
<reference evidence="6" key="1">
    <citation type="submission" date="2020-02" db="EMBL/GenBank/DDBJ databases">
        <authorList>
            <person name="Palmer J.M."/>
        </authorList>
    </citation>
    <scope>NUCLEOTIDE SEQUENCE</scope>
    <source>
        <strain evidence="6">EPUS1.4</strain>
        <tissue evidence="6">Thallus</tissue>
    </source>
</reference>
<dbReference type="Pfam" id="PF01494">
    <property type="entry name" value="FAD_binding_3"/>
    <property type="match status" value="1"/>
</dbReference>
<evidence type="ECO:0000256" key="2">
    <source>
        <dbReference type="ARBA" id="ARBA00022630"/>
    </source>
</evidence>
<proteinExistence type="inferred from homology"/>
<dbReference type="InterPro" id="IPR036188">
    <property type="entry name" value="FAD/NAD-bd_sf"/>
</dbReference>
<dbReference type="AlphaFoldDB" id="A0A8H7A8U1"/>
<name>A0A8H7A8U1_9EURO</name>
<feature type="domain" description="FAD-binding" evidence="5">
    <location>
        <begin position="6"/>
        <end position="75"/>
    </location>
</feature>
<dbReference type="SUPFAM" id="SSF51905">
    <property type="entry name" value="FAD/NAD(P)-binding domain"/>
    <property type="match status" value="1"/>
</dbReference>
<keyword evidence="7" id="KW-1185">Reference proteome</keyword>
<dbReference type="GO" id="GO:0004497">
    <property type="term" value="F:monooxygenase activity"/>
    <property type="evidence" value="ECO:0007669"/>
    <property type="project" value="InterPro"/>
</dbReference>
<dbReference type="InterPro" id="IPR050562">
    <property type="entry name" value="FAD_mOase_fung"/>
</dbReference>
<gene>
    <name evidence="6" type="ORF">GJ744_004043</name>
</gene>
<comment type="similarity">
    <text evidence="1">Belongs to the paxM FAD-dependent monooxygenase family.</text>
</comment>
<accession>A0A8H7A8U1</accession>
<keyword evidence="2" id="KW-0285">Flavoprotein</keyword>
<keyword evidence="4" id="KW-0560">Oxidoreductase</keyword>
<dbReference type="InterPro" id="IPR002938">
    <property type="entry name" value="FAD-bd"/>
</dbReference>
<dbReference type="PANTHER" id="PTHR47356">
    <property type="entry name" value="FAD-DEPENDENT MONOOXYGENASE ASQG-RELATED"/>
    <property type="match status" value="1"/>
</dbReference>
<dbReference type="Gene3D" id="3.50.50.60">
    <property type="entry name" value="FAD/NAD(P)-binding domain"/>
    <property type="match status" value="1"/>
</dbReference>
<dbReference type="GO" id="GO:0071949">
    <property type="term" value="F:FAD binding"/>
    <property type="evidence" value="ECO:0007669"/>
    <property type="project" value="InterPro"/>
</dbReference>
<dbReference type="Proteomes" id="UP000606974">
    <property type="component" value="Unassembled WGS sequence"/>
</dbReference>
<evidence type="ECO:0000259" key="5">
    <source>
        <dbReference type="Pfam" id="PF01494"/>
    </source>
</evidence>
<keyword evidence="3" id="KW-0274">FAD</keyword>
<sequence>MATPFKVLIIGGGIAGLSLALILEAYGFQYELLEKHTEVAPRLGAGVGLTPNGARILDQLGVWDQVCEYGSSVDAGDAVRPDGSSLIHNDNMGMWLEKL</sequence>
<protein>
    <recommendedName>
        <fullName evidence="5">FAD-binding domain-containing protein</fullName>
    </recommendedName>
</protein>
<evidence type="ECO:0000256" key="1">
    <source>
        <dbReference type="ARBA" id="ARBA00007992"/>
    </source>
</evidence>
<evidence type="ECO:0000256" key="3">
    <source>
        <dbReference type="ARBA" id="ARBA00022827"/>
    </source>
</evidence>
<comment type="caution">
    <text evidence="6">The sequence shown here is derived from an EMBL/GenBank/DDBJ whole genome shotgun (WGS) entry which is preliminary data.</text>
</comment>
<evidence type="ECO:0000256" key="4">
    <source>
        <dbReference type="ARBA" id="ARBA00023002"/>
    </source>
</evidence>
<evidence type="ECO:0000313" key="6">
    <source>
        <dbReference type="EMBL" id="KAF7503252.1"/>
    </source>
</evidence>
<organism evidence="6 7">
    <name type="scientific">Endocarpon pusillum</name>
    <dbReference type="NCBI Taxonomy" id="364733"/>
    <lineage>
        <taxon>Eukaryota</taxon>
        <taxon>Fungi</taxon>
        <taxon>Dikarya</taxon>
        <taxon>Ascomycota</taxon>
        <taxon>Pezizomycotina</taxon>
        <taxon>Eurotiomycetes</taxon>
        <taxon>Chaetothyriomycetidae</taxon>
        <taxon>Verrucariales</taxon>
        <taxon>Verrucariaceae</taxon>
        <taxon>Endocarpon</taxon>
    </lineage>
</organism>